<feature type="region of interest" description="Disordered" evidence="1">
    <location>
        <begin position="249"/>
        <end position="282"/>
    </location>
</feature>
<organism evidence="2 3">
    <name type="scientific">Botrytis elliptica</name>
    <dbReference type="NCBI Taxonomy" id="278938"/>
    <lineage>
        <taxon>Eukaryota</taxon>
        <taxon>Fungi</taxon>
        <taxon>Dikarya</taxon>
        <taxon>Ascomycota</taxon>
        <taxon>Pezizomycotina</taxon>
        <taxon>Leotiomycetes</taxon>
        <taxon>Helotiales</taxon>
        <taxon>Sclerotiniaceae</taxon>
        <taxon>Botrytis</taxon>
    </lineage>
</organism>
<comment type="caution">
    <text evidence="2">The sequence shown here is derived from an EMBL/GenBank/DDBJ whole genome shotgun (WGS) entry which is preliminary data.</text>
</comment>
<reference evidence="2 3" key="1">
    <citation type="submission" date="2017-12" db="EMBL/GenBank/DDBJ databases">
        <title>Comparative genomics of Botrytis spp.</title>
        <authorList>
            <person name="Valero-Jimenez C.A."/>
            <person name="Tapia P."/>
            <person name="Veloso J."/>
            <person name="Silva-Moreno E."/>
            <person name="Staats M."/>
            <person name="Valdes J.H."/>
            <person name="Van Kan J.A.L."/>
        </authorList>
    </citation>
    <scope>NUCLEOTIDE SEQUENCE [LARGE SCALE GENOMIC DNA]</scope>
    <source>
        <strain evidence="2 3">Be9601</strain>
    </source>
</reference>
<gene>
    <name evidence="2" type="ORF">BELL_0395g00030</name>
</gene>
<accession>A0A4Z1JV67</accession>
<dbReference type="AlphaFoldDB" id="A0A4Z1JV67"/>
<protein>
    <submittedName>
        <fullName evidence="2">Uncharacterized protein</fullName>
    </submittedName>
</protein>
<proteinExistence type="predicted"/>
<sequence length="402" mass="43372">MSQEFDAFSQKVGITSLEEAKNHLQNLGPVPRFPDRHFFLANHWSMNTYVLQSVLLRAATRSFYVPSFGASSPIKAFHLLLPAFLQTLGYQAWLTPSISPAEIEIRKLVEQEENKIIQEEHKSIRRDSISFLKRRTSERKTNLATPTLTITTESLRNSPMLSPAISPARSPTPPDSAVTLMDLAASILGSSSTADMVASPYTLQSDEEQTVPARDTPITSYTGDTPITSYTGPFGIRNLLTPIEQANTNSQGQADEHAAKNFTSSSSGSAKPVFPPRVSSMAPPPPNVVAGWVGDGYTSNYGTPSTSAAQTMGAHPWQQKTASFTATPIVLSSSQPDTPGSCEATSDLISSSDGSVFEFCKKRANNNPVAEMELEHKKTKPDALNAHGVESSDGISGVPSQQ</sequence>
<keyword evidence="3" id="KW-1185">Reference proteome</keyword>
<evidence type="ECO:0000313" key="3">
    <source>
        <dbReference type="Proteomes" id="UP000297229"/>
    </source>
</evidence>
<feature type="region of interest" description="Disordered" evidence="1">
    <location>
        <begin position="202"/>
        <end position="226"/>
    </location>
</feature>
<dbReference type="Proteomes" id="UP000297229">
    <property type="component" value="Unassembled WGS sequence"/>
</dbReference>
<name>A0A4Z1JV67_9HELO</name>
<feature type="compositionally biased region" description="Polar residues" evidence="1">
    <location>
        <begin position="217"/>
        <end position="226"/>
    </location>
</feature>
<evidence type="ECO:0000313" key="2">
    <source>
        <dbReference type="EMBL" id="TGO73053.1"/>
    </source>
</evidence>
<evidence type="ECO:0000256" key="1">
    <source>
        <dbReference type="SAM" id="MobiDB-lite"/>
    </source>
</evidence>
<dbReference type="EMBL" id="PQXM01000393">
    <property type="protein sequence ID" value="TGO73053.1"/>
    <property type="molecule type" value="Genomic_DNA"/>
</dbReference>
<feature type="region of interest" description="Disordered" evidence="1">
    <location>
        <begin position="367"/>
        <end position="402"/>
    </location>
</feature>